<dbReference type="PANTHER" id="PTHR34078">
    <property type="entry name" value="EXPRESSED PROTEIN"/>
    <property type="match status" value="1"/>
</dbReference>
<organism evidence="3 4">
    <name type="scientific">Rhizopus stolonifer</name>
    <name type="common">Rhizopus nigricans</name>
    <dbReference type="NCBI Taxonomy" id="4846"/>
    <lineage>
        <taxon>Eukaryota</taxon>
        <taxon>Fungi</taxon>
        <taxon>Fungi incertae sedis</taxon>
        <taxon>Mucoromycota</taxon>
        <taxon>Mucoromycotina</taxon>
        <taxon>Mucoromycetes</taxon>
        <taxon>Mucorales</taxon>
        <taxon>Mucorineae</taxon>
        <taxon>Rhizopodaceae</taxon>
        <taxon>Rhizopus</taxon>
    </lineage>
</organism>
<keyword evidence="4" id="KW-1185">Reference proteome</keyword>
<evidence type="ECO:0000256" key="1">
    <source>
        <dbReference type="SAM" id="MobiDB-lite"/>
    </source>
</evidence>
<protein>
    <recommendedName>
        <fullName evidence="5">Transmembrane protein</fullName>
    </recommendedName>
</protein>
<dbReference type="AlphaFoldDB" id="A0A367KRG3"/>
<dbReference type="PANTHER" id="PTHR34078:SF3">
    <property type="entry name" value="TRANSMEMBRANE PROTEIN"/>
    <property type="match status" value="1"/>
</dbReference>
<feature type="transmembrane region" description="Helical" evidence="2">
    <location>
        <begin position="75"/>
        <end position="95"/>
    </location>
</feature>
<gene>
    <name evidence="3" type="ORF">CU098_012277</name>
</gene>
<proteinExistence type="predicted"/>
<evidence type="ECO:0000313" key="3">
    <source>
        <dbReference type="EMBL" id="RCI04452.1"/>
    </source>
</evidence>
<keyword evidence="2" id="KW-0812">Transmembrane</keyword>
<dbReference type="EMBL" id="PJQM01000678">
    <property type="protein sequence ID" value="RCI04452.1"/>
    <property type="molecule type" value="Genomic_DNA"/>
</dbReference>
<evidence type="ECO:0008006" key="5">
    <source>
        <dbReference type="Google" id="ProtNLM"/>
    </source>
</evidence>
<name>A0A367KRG3_RHIST</name>
<evidence type="ECO:0000256" key="2">
    <source>
        <dbReference type="SAM" id="Phobius"/>
    </source>
</evidence>
<dbReference type="OrthoDB" id="2289831at2759"/>
<feature type="compositionally biased region" description="Polar residues" evidence="1">
    <location>
        <begin position="1"/>
        <end position="13"/>
    </location>
</feature>
<feature type="region of interest" description="Disordered" evidence="1">
    <location>
        <begin position="1"/>
        <end position="57"/>
    </location>
</feature>
<evidence type="ECO:0000313" key="4">
    <source>
        <dbReference type="Proteomes" id="UP000253551"/>
    </source>
</evidence>
<dbReference type="Proteomes" id="UP000253551">
    <property type="component" value="Unassembled WGS sequence"/>
</dbReference>
<accession>A0A367KRG3</accession>
<reference evidence="3 4" key="1">
    <citation type="journal article" date="2018" name="G3 (Bethesda)">
        <title>Phylogenetic and Phylogenomic Definition of Rhizopus Species.</title>
        <authorList>
            <person name="Gryganskyi A.P."/>
            <person name="Golan J."/>
            <person name="Dolatabadi S."/>
            <person name="Mondo S."/>
            <person name="Robb S."/>
            <person name="Idnurm A."/>
            <person name="Muszewska A."/>
            <person name="Steczkiewicz K."/>
            <person name="Masonjones S."/>
            <person name="Liao H.L."/>
            <person name="Gajdeczka M.T."/>
            <person name="Anike F."/>
            <person name="Vuek A."/>
            <person name="Anishchenko I.M."/>
            <person name="Voigt K."/>
            <person name="de Hoog G.S."/>
            <person name="Smith M.E."/>
            <person name="Heitman J."/>
            <person name="Vilgalys R."/>
            <person name="Stajich J.E."/>
        </authorList>
    </citation>
    <scope>NUCLEOTIDE SEQUENCE [LARGE SCALE GENOMIC DNA]</scope>
    <source>
        <strain evidence="3 4">LSU 92-RS-03</strain>
    </source>
</reference>
<keyword evidence="2" id="KW-1133">Transmembrane helix</keyword>
<keyword evidence="2" id="KW-0472">Membrane</keyword>
<feature type="transmembrane region" description="Helical" evidence="2">
    <location>
        <begin position="115"/>
        <end position="133"/>
    </location>
</feature>
<comment type="caution">
    <text evidence="3">The sequence shown here is derived from an EMBL/GenBank/DDBJ whole genome shotgun (WGS) entry which is preliminary data.</text>
</comment>
<sequence length="136" mass="15664">MNTNNKKQTSNASDVDEQPPPPYQETENSSTSSLYPQPPPTQPVYHHPPPRHNQPRYQAVQIPLPVQTRQNRRQFPLAAIFFLFGWFCPPLWILGACCCAGSRNDYEAWWGKVNFVMSVLLIVSSIFFSIFTMSRY</sequence>